<evidence type="ECO:0000256" key="2">
    <source>
        <dbReference type="ARBA" id="ARBA00022630"/>
    </source>
</evidence>
<dbReference type="InterPro" id="IPR023753">
    <property type="entry name" value="FAD/NAD-binding_dom"/>
</dbReference>
<dbReference type="InterPro" id="IPR036188">
    <property type="entry name" value="FAD/NAD-bd_sf"/>
</dbReference>
<accession>A0A3Q9GLI4</accession>
<dbReference type="PRINTS" id="PR00411">
    <property type="entry name" value="PNDRDTASEI"/>
</dbReference>
<keyword evidence="3" id="KW-0274">FAD</keyword>
<dbReference type="PANTHER" id="PTHR43014:SF4">
    <property type="entry name" value="PYRIDINE NUCLEOTIDE-DISULFIDE OXIDOREDUCTASE RCLA-RELATED"/>
    <property type="match status" value="1"/>
</dbReference>
<evidence type="ECO:0000259" key="5">
    <source>
        <dbReference type="Pfam" id="PF07992"/>
    </source>
</evidence>
<sequence length="414" mass="44202">MDLTLDLLVIGFGKAGKTLAMKRAAAGDRVAIVEQSPAMYGGTCINIACVPTKRLLVESARGTDFPAARQDRNAFIAKLNAANKKMVEDKDVLIIDGFATFTGPKTVQVADLSVTAETIVINTGARSNVAVEGKIHDSTSIQQIESRPDTLAIIGAGPIGLEFATMFNQFGSQVTVYTGERPFLPAYDPDIAEEVQSHLAAQGITFVAERVADPNTLDDDAVLVATGRKPVIDDLGLDAAGIAYTDEGIAVDEYCQTNVEGVYAAGDVNGGPQFTYVSYDDHRVILSHRWGDRSRSRTGRVIPTTIFTNPPLSQVGMSEQEAKASHRVSIRKAKIADLAIVPRPKIEKHPEGVAKFIVDEDTDAILGATLFCVDSHELINTVALAIAHGLTAKQVGDAIYTHPATSEVFNALLA</sequence>
<dbReference type="PRINTS" id="PR00368">
    <property type="entry name" value="FADPNR"/>
</dbReference>
<dbReference type="GO" id="GO:0003955">
    <property type="term" value="F:NAD(P)H dehydrogenase (quinone) activity"/>
    <property type="evidence" value="ECO:0007669"/>
    <property type="project" value="TreeGrafter"/>
</dbReference>
<dbReference type="AlphaFoldDB" id="A0A3Q9GLI4"/>
<organism evidence="6 7">
    <name type="scientific">Trueperella pyogenes</name>
    <dbReference type="NCBI Taxonomy" id="1661"/>
    <lineage>
        <taxon>Bacteria</taxon>
        <taxon>Bacillati</taxon>
        <taxon>Actinomycetota</taxon>
        <taxon>Actinomycetes</taxon>
        <taxon>Actinomycetales</taxon>
        <taxon>Actinomycetaceae</taxon>
        <taxon>Trueperella</taxon>
    </lineage>
</organism>
<reference evidence="6 7" key="1">
    <citation type="submission" date="2018-11" db="EMBL/GenBank/DDBJ databases">
        <title>Multidrug-resistant genes are associated with an 42-kb island TGI1 carrying a complex class 1 integron in a Trueperella pyogenes.</title>
        <authorList>
            <person name="Dong W."/>
        </authorList>
    </citation>
    <scope>NUCLEOTIDE SEQUENCE [LARGE SCALE GENOMIC DNA]</scope>
    <source>
        <strain evidence="6 7">TP4</strain>
    </source>
</reference>
<dbReference type="Gene3D" id="3.30.390.30">
    <property type="match status" value="1"/>
</dbReference>
<evidence type="ECO:0000256" key="3">
    <source>
        <dbReference type="ARBA" id="ARBA00022827"/>
    </source>
</evidence>
<dbReference type="Pfam" id="PF07992">
    <property type="entry name" value="Pyr_redox_2"/>
    <property type="match status" value="1"/>
</dbReference>
<dbReference type="PANTHER" id="PTHR43014">
    <property type="entry name" value="MERCURIC REDUCTASE"/>
    <property type="match status" value="1"/>
</dbReference>
<dbReference type="Proteomes" id="UP000275951">
    <property type="component" value="Chromosome"/>
</dbReference>
<dbReference type="Gene3D" id="3.50.50.60">
    <property type="entry name" value="FAD/NAD(P)-binding domain"/>
    <property type="match status" value="3"/>
</dbReference>
<dbReference type="InterPro" id="IPR004099">
    <property type="entry name" value="Pyr_nucl-diS_OxRdtase_dimer"/>
</dbReference>
<dbReference type="Pfam" id="PF02852">
    <property type="entry name" value="Pyr_redox_dim"/>
    <property type="match status" value="1"/>
</dbReference>
<evidence type="ECO:0000313" key="7">
    <source>
        <dbReference type="Proteomes" id="UP000275951"/>
    </source>
</evidence>
<protein>
    <submittedName>
        <fullName evidence="6">Pyridine nucleotide-disulfide oxidoreductase</fullName>
    </submittedName>
</protein>
<evidence type="ECO:0000256" key="1">
    <source>
        <dbReference type="ARBA" id="ARBA00001974"/>
    </source>
</evidence>
<feature type="domain" description="Pyridine nucleotide-disulphide oxidoreductase dimerisation" evidence="4">
    <location>
        <begin position="302"/>
        <end position="410"/>
    </location>
</feature>
<keyword evidence="2" id="KW-0285">Flavoprotein</keyword>
<dbReference type="SUPFAM" id="SSF55424">
    <property type="entry name" value="FAD/NAD-linked reductases, dimerisation (C-terminal) domain"/>
    <property type="match status" value="1"/>
</dbReference>
<comment type="cofactor">
    <cofactor evidence="1">
        <name>FAD</name>
        <dbReference type="ChEBI" id="CHEBI:57692"/>
    </cofactor>
</comment>
<feature type="domain" description="FAD/NAD(P)-binding" evidence="5">
    <location>
        <begin position="6"/>
        <end position="279"/>
    </location>
</feature>
<dbReference type="SUPFAM" id="SSF51905">
    <property type="entry name" value="FAD/NAD(P)-binding domain"/>
    <property type="match status" value="1"/>
</dbReference>
<evidence type="ECO:0000259" key="4">
    <source>
        <dbReference type="Pfam" id="PF02852"/>
    </source>
</evidence>
<dbReference type="InterPro" id="IPR016156">
    <property type="entry name" value="FAD/NAD-linked_Rdtase_dimer_sf"/>
</dbReference>
<evidence type="ECO:0000313" key="6">
    <source>
        <dbReference type="EMBL" id="AZR07709.1"/>
    </source>
</evidence>
<dbReference type="RefSeq" id="WP_108725982.1">
    <property type="nucleotide sequence ID" value="NZ_CP029001.1"/>
</dbReference>
<gene>
    <name evidence="6" type="ORF">EBQ10_10725</name>
</gene>
<dbReference type="GO" id="GO:0050660">
    <property type="term" value="F:flavin adenine dinucleotide binding"/>
    <property type="evidence" value="ECO:0007669"/>
    <property type="project" value="TreeGrafter"/>
</dbReference>
<dbReference type="EMBL" id="CP033905">
    <property type="protein sequence ID" value="AZR07709.1"/>
    <property type="molecule type" value="Genomic_DNA"/>
</dbReference>
<name>A0A3Q9GLI4_9ACTO</name>
<proteinExistence type="predicted"/>